<reference evidence="18" key="1">
    <citation type="submission" date="2025-08" db="UniProtKB">
        <authorList>
            <consortium name="RefSeq"/>
        </authorList>
    </citation>
    <scope>IDENTIFICATION</scope>
    <source>
        <tissue evidence="18">Whole Larva</tissue>
    </source>
</reference>
<keyword evidence="9 14" id="KW-0256">Endoplasmic reticulum</keyword>
<feature type="transmembrane region" description="Helical" evidence="14">
    <location>
        <begin position="17"/>
        <end position="40"/>
    </location>
</feature>
<feature type="domain" description="Glycosyl transferase family 1" evidence="15">
    <location>
        <begin position="286"/>
        <end position="447"/>
    </location>
</feature>
<dbReference type="CDD" id="cd03806">
    <property type="entry name" value="GT4_ALG11-like"/>
    <property type="match status" value="1"/>
</dbReference>
<evidence type="ECO:0000256" key="6">
    <source>
        <dbReference type="ARBA" id="ARBA00022676"/>
    </source>
</evidence>
<dbReference type="PANTHER" id="PTHR45919">
    <property type="entry name" value="GDP-MAN:MAN(3)GLCNAC(2)-PP-DOL ALPHA-1,2-MANNOSYLTRANSFERASE"/>
    <property type="match status" value="1"/>
</dbReference>
<dbReference type="Gene3D" id="3.40.50.2000">
    <property type="entry name" value="Glycogen Phosphorylase B"/>
    <property type="match status" value="1"/>
</dbReference>
<dbReference type="InterPro" id="IPR031814">
    <property type="entry name" value="ALG11_N"/>
</dbReference>
<proteinExistence type="inferred from homology"/>
<evidence type="ECO:0000256" key="5">
    <source>
        <dbReference type="ARBA" id="ARBA00022018"/>
    </source>
</evidence>
<gene>
    <name evidence="18" type="primary">LOC108569916</name>
</gene>
<evidence type="ECO:0000256" key="12">
    <source>
        <dbReference type="ARBA" id="ARBA00045065"/>
    </source>
</evidence>
<dbReference type="Pfam" id="PF15924">
    <property type="entry name" value="ALG11_N"/>
    <property type="match status" value="1"/>
</dbReference>
<evidence type="ECO:0000256" key="7">
    <source>
        <dbReference type="ARBA" id="ARBA00022679"/>
    </source>
</evidence>
<comment type="subcellular location">
    <subcellularLocation>
        <location evidence="1">Endoplasmic reticulum membrane</location>
        <topology evidence="1">Single-pass membrane protein</topology>
    </subcellularLocation>
</comment>
<evidence type="ECO:0000256" key="14">
    <source>
        <dbReference type="RuleBase" id="RU367051"/>
    </source>
</evidence>
<keyword evidence="8 14" id="KW-0812">Transmembrane</keyword>
<keyword evidence="10 14" id="KW-1133">Transmembrane helix</keyword>
<evidence type="ECO:0000256" key="3">
    <source>
        <dbReference type="ARBA" id="ARBA00009481"/>
    </source>
</evidence>
<dbReference type="GeneID" id="108569916"/>
<dbReference type="Pfam" id="PF00534">
    <property type="entry name" value="Glycos_transf_1"/>
    <property type="match status" value="1"/>
</dbReference>
<dbReference type="EC" id="2.4.1.131" evidence="4 14"/>
<feature type="domain" description="ALG11 mannosyltransferase N-terminal" evidence="16">
    <location>
        <begin position="57"/>
        <end position="262"/>
    </location>
</feature>
<dbReference type="PANTHER" id="PTHR45919:SF1">
    <property type="entry name" value="GDP-MAN:MAN(3)GLCNAC(2)-PP-DOL ALPHA-1,2-MANNOSYLTRANSFERASE"/>
    <property type="match status" value="1"/>
</dbReference>
<sequence length="483" mass="54634">MKEIISFMFETFLTLKMLLVLFLCILTILTIVVPAMLVLLRLKYCIYKAKANPKKLKVAFFHPYCNALGGGEKVLWVAIQTLQKRYPTAEISVFTGDVEATPSEILQRVASNLNVKVDPKVKIVYLHKRSGLEAARYPILTLLGQALGSICLAFEALGQLNPDIFIDTTGFSFTLLVFKVIAGCKTASYVHYPTITTDMIEKVSSRRSMYNNRSYIAKSPFLTYGKLVYYRMFAAAYSFAGQFCDLTMVNSTFTMEHLTVLWNKPMHLIYPPCDVSHLVKLPKDEAKKANIRILSLSQFRPEKDHPLQLQALYELRELIPDQLFANVTLVMCGGCRNEDDKKLVKDLVDLSKHLSLENNVEFKVNISYQDLLKELEYAQIGIHTMIDEHFGISVVEQLAAGLMTVAHRSGGPLLDIIETSEGSRLGFLAVTPLEYAHTLKTILEMEEVAIMGIRERARASVDRFSTKKFEAEILRAVEPLFQY</sequence>
<dbReference type="InterPro" id="IPR001296">
    <property type="entry name" value="Glyco_trans_1"/>
</dbReference>
<evidence type="ECO:0000256" key="1">
    <source>
        <dbReference type="ARBA" id="ARBA00004389"/>
    </source>
</evidence>
<dbReference type="Proteomes" id="UP000695000">
    <property type="component" value="Unplaced"/>
</dbReference>
<dbReference type="RefSeq" id="XP_017787167.1">
    <property type="nucleotide sequence ID" value="XM_017931678.1"/>
</dbReference>
<evidence type="ECO:0000256" key="13">
    <source>
        <dbReference type="ARBA" id="ARBA00045128"/>
    </source>
</evidence>
<evidence type="ECO:0000256" key="10">
    <source>
        <dbReference type="ARBA" id="ARBA00022989"/>
    </source>
</evidence>
<comment type="function">
    <text evidence="13">GDP-Man:Man(3)GlcNAc(2)-PP-Dol alpha-1,2-mannosyltransferase that operates in the biosynthetic pathway of dolichol-linked oligosaccharides, the glycan precursors employed in protein asparagine (N)-glycosylation. The assembly of dolichol-linked oligosaccharides begins on the cytosolic side of the endoplasmic reticulum membrane and finishes in its lumen. The sequential addition of sugars to dolichol pyrophosphate produces dolichol-linked oligosaccharides containing fourteen sugars, including two GlcNAcs, nine mannoses and three glucoses. Once assembled, the oligosaccharide is transferred from the lipid to nascent proteins by oligosaccharyltransferases. Catalyzes, on the cytoplasmic face of the endoplasmic reticulum, the addition of the fourth and fifth mannose residues to the dolichol-linked oligosaccharide chain, to produce Man(5)GlcNAc(2)-PP-dolichol core oligosaccharide. Man(5)GlcNAc(2)-PP-dolichol is a substrate for ALG3, the following enzyme in the biosynthetic pathway.</text>
</comment>
<comment type="similarity">
    <text evidence="3 14">Belongs to the glycosyltransferase group 1 family. Glycosyltransferase 4 subfamily.</text>
</comment>
<evidence type="ECO:0000259" key="15">
    <source>
        <dbReference type="Pfam" id="PF00534"/>
    </source>
</evidence>
<evidence type="ECO:0000256" key="8">
    <source>
        <dbReference type="ARBA" id="ARBA00022692"/>
    </source>
</evidence>
<comment type="pathway">
    <text evidence="2 14">Protein modification; protein glycosylation.</text>
</comment>
<keyword evidence="11 14" id="KW-0472">Membrane</keyword>
<comment type="catalytic activity">
    <reaction evidence="12 14">
        <text>an alpha-D-Man-(1-&gt;3)-[alpha-D-Man-(1-&gt;6)]-beta-D-Man-(1-&gt;4)-beta-D-GlcNAc-(1-&gt;4)-alpha-D-GlcNAc-diphospho-di-trans,poly-cis-dolichol + 2 GDP-alpha-D-mannose = an alpha-D-Man-(1-&gt;2)-alpha-D-Man-(1-&gt;2)-alpha-D-Man-(1-&gt;3)-[alpha-D-Man-(1-&gt;6)]-beta-D-Man-(1-&gt;4)-beta-D-GlcNAc-(1-&gt;4)-alpha-D-GlcNAc-diphospho-di-trans,poly-cis-dolichol + 2 GDP + 2 H(+)</text>
        <dbReference type="Rhea" id="RHEA:29523"/>
        <dbReference type="Rhea" id="RHEA-COMP:19515"/>
        <dbReference type="Rhea" id="RHEA-COMP:19516"/>
        <dbReference type="ChEBI" id="CHEBI:15378"/>
        <dbReference type="ChEBI" id="CHEBI:57527"/>
        <dbReference type="ChEBI" id="CHEBI:58189"/>
        <dbReference type="ChEBI" id="CHEBI:132511"/>
        <dbReference type="ChEBI" id="CHEBI:132515"/>
        <dbReference type="EC" id="2.4.1.131"/>
    </reaction>
    <physiologicalReaction direction="left-to-right" evidence="12 14">
        <dbReference type="Rhea" id="RHEA:29524"/>
    </physiologicalReaction>
</comment>
<evidence type="ECO:0000256" key="11">
    <source>
        <dbReference type="ARBA" id="ARBA00023136"/>
    </source>
</evidence>
<name>A0ABM1NK17_NICVS</name>
<evidence type="ECO:0000313" key="18">
    <source>
        <dbReference type="RefSeq" id="XP_017787167.1"/>
    </source>
</evidence>
<evidence type="ECO:0000256" key="2">
    <source>
        <dbReference type="ARBA" id="ARBA00004922"/>
    </source>
</evidence>
<dbReference type="SUPFAM" id="SSF53756">
    <property type="entry name" value="UDP-Glycosyltransferase/glycogen phosphorylase"/>
    <property type="match status" value="1"/>
</dbReference>
<organism evidence="17 18">
    <name type="scientific">Nicrophorus vespilloides</name>
    <name type="common">Boreal carrion beetle</name>
    <dbReference type="NCBI Taxonomy" id="110193"/>
    <lineage>
        <taxon>Eukaryota</taxon>
        <taxon>Metazoa</taxon>
        <taxon>Ecdysozoa</taxon>
        <taxon>Arthropoda</taxon>
        <taxon>Hexapoda</taxon>
        <taxon>Insecta</taxon>
        <taxon>Pterygota</taxon>
        <taxon>Neoptera</taxon>
        <taxon>Endopterygota</taxon>
        <taxon>Coleoptera</taxon>
        <taxon>Polyphaga</taxon>
        <taxon>Staphyliniformia</taxon>
        <taxon>Silphidae</taxon>
        <taxon>Nicrophorinae</taxon>
        <taxon>Nicrophorus</taxon>
    </lineage>
</organism>
<evidence type="ECO:0000259" key="16">
    <source>
        <dbReference type="Pfam" id="PF15924"/>
    </source>
</evidence>
<keyword evidence="7 14" id="KW-0808">Transferase</keyword>
<evidence type="ECO:0000256" key="9">
    <source>
        <dbReference type="ARBA" id="ARBA00022824"/>
    </source>
</evidence>
<evidence type="ECO:0000313" key="17">
    <source>
        <dbReference type="Proteomes" id="UP000695000"/>
    </source>
</evidence>
<keyword evidence="6 14" id="KW-0328">Glycosyltransferase</keyword>
<evidence type="ECO:0000256" key="4">
    <source>
        <dbReference type="ARBA" id="ARBA00012645"/>
    </source>
</evidence>
<accession>A0ABM1NK17</accession>
<keyword evidence="17" id="KW-1185">Reference proteome</keyword>
<protein>
    <recommendedName>
        <fullName evidence="5 14">GDP-Man:Man(3)GlcNAc(2)-PP-Dol alpha-1,2-mannosyltransferase</fullName>
        <ecNumber evidence="4 14">2.4.1.131</ecNumber>
    </recommendedName>
</protein>
<dbReference type="InterPro" id="IPR038013">
    <property type="entry name" value="ALG11"/>
</dbReference>